<protein>
    <submittedName>
        <fullName evidence="1">Uncharacterized protein</fullName>
    </submittedName>
</protein>
<organism evidence="1 2">
    <name type="scientific">Batillaria attramentaria</name>
    <dbReference type="NCBI Taxonomy" id="370345"/>
    <lineage>
        <taxon>Eukaryota</taxon>
        <taxon>Metazoa</taxon>
        <taxon>Spiralia</taxon>
        <taxon>Lophotrochozoa</taxon>
        <taxon>Mollusca</taxon>
        <taxon>Gastropoda</taxon>
        <taxon>Caenogastropoda</taxon>
        <taxon>Sorbeoconcha</taxon>
        <taxon>Cerithioidea</taxon>
        <taxon>Batillariidae</taxon>
        <taxon>Batillaria</taxon>
    </lineage>
</organism>
<accession>A0ABD0JZH0</accession>
<reference evidence="1 2" key="1">
    <citation type="journal article" date="2023" name="Sci. Data">
        <title>Genome assembly of the Korean intertidal mud-creeper Batillaria attramentaria.</title>
        <authorList>
            <person name="Patra A.K."/>
            <person name="Ho P.T."/>
            <person name="Jun S."/>
            <person name="Lee S.J."/>
            <person name="Kim Y."/>
            <person name="Won Y.J."/>
        </authorList>
    </citation>
    <scope>NUCLEOTIDE SEQUENCE [LARGE SCALE GENOMIC DNA]</scope>
    <source>
        <strain evidence="1">Wonlab-2016</strain>
    </source>
</reference>
<keyword evidence="2" id="KW-1185">Reference proteome</keyword>
<dbReference type="Proteomes" id="UP001519460">
    <property type="component" value="Unassembled WGS sequence"/>
</dbReference>
<comment type="caution">
    <text evidence="1">The sequence shown here is derived from an EMBL/GenBank/DDBJ whole genome shotgun (WGS) entry which is preliminary data.</text>
</comment>
<dbReference type="AlphaFoldDB" id="A0ABD0JZH0"/>
<feature type="non-terminal residue" evidence="1">
    <location>
        <position position="81"/>
    </location>
</feature>
<dbReference type="EMBL" id="JACVVK020000288">
    <property type="protein sequence ID" value="KAK7480107.1"/>
    <property type="molecule type" value="Genomic_DNA"/>
</dbReference>
<proteinExistence type="predicted"/>
<name>A0ABD0JZH0_9CAEN</name>
<evidence type="ECO:0000313" key="2">
    <source>
        <dbReference type="Proteomes" id="UP001519460"/>
    </source>
</evidence>
<sequence length="81" mass="9167">MQTDGCPTRCNNVTSSGVGCRHIPPLVKGTCGKYFILMLLSVRSLSMWGDVCPRHRRVILDIWAWIEYVDGVNGRWGWSRG</sequence>
<evidence type="ECO:0000313" key="1">
    <source>
        <dbReference type="EMBL" id="KAK7480107.1"/>
    </source>
</evidence>
<gene>
    <name evidence="1" type="ORF">BaRGS_00028667</name>
</gene>